<accession>A0A371GSU0</accession>
<gene>
    <name evidence="1" type="ORF">CR513_24244</name>
</gene>
<evidence type="ECO:0000313" key="2">
    <source>
        <dbReference type="Proteomes" id="UP000257109"/>
    </source>
</evidence>
<dbReference type="Proteomes" id="UP000257109">
    <property type="component" value="Unassembled WGS sequence"/>
</dbReference>
<keyword evidence="2" id="KW-1185">Reference proteome</keyword>
<proteinExistence type="predicted"/>
<dbReference type="AlphaFoldDB" id="A0A371GSU0"/>
<dbReference type="EMBL" id="QJKJ01004599">
    <property type="protein sequence ID" value="RDX93493.1"/>
    <property type="molecule type" value="Genomic_DNA"/>
</dbReference>
<evidence type="ECO:0000313" key="1">
    <source>
        <dbReference type="EMBL" id="RDX93493.1"/>
    </source>
</evidence>
<comment type="caution">
    <text evidence="1">The sequence shown here is derived from an EMBL/GenBank/DDBJ whole genome shotgun (WGS) entry which is preliminary data.</text>
</comment>
<feature type="non-terminal residue" evidence="1">
    <location>
        <position position="1"/>
    </location>
</feature>
<sequence length="227" mass="26158">MVESQERETLERNDLEEWESHLKVNILGSKVVVRVTLLITLVLRAGHASFLKILSLRAHEDKEKLSGKSILITSREEGEQDVDLKLFIKAFEEQFKALNSKLDDLQPIPGIGALLVDTIMRKKRSIHMEDIMKMKGEPRRDNYLDNNKMTISTFQGKKYPKRATQSSNSLALPFSLSKSHTHLVRKPQRVSTLWFPHFRLASLTFAQRMEPWRALMSKKVMDMVSIG</sequence>
<protein>
    <submittedName>
        <fullName evidence="1">Uncharacterized protein</fullName>
    </submittedName>
</protein>
<reference evidence="1" key="1">
    <citation type="submission" date="2018-05" db="EMBL/GenBank/DDBJ databases">
        <title>Draft genome of Mucuna pruriens seed.</title>
        <authorList>
            <person name="Nnadi N.E."/>
            <person name="Vos R."/>
            <person name="Hasami M.H."/>
            <person name="Devisetty U.K."/>
            <person name="Aguiy J.C."/>
        </authorList>
    </citation>
    <scope>NUCLEOTIDE SEQUENCE [LARGE SCALE GENOMIC DNA]</scope>
    <source>
        <strain evidence="1">JCA_2017</strain>
    </source>
</reference>
<name>A0A371GSU0_MUCPR</name>
<organism evidence="1 2">
    <name type="scientific">Mucuna pruriens</name>
    <name type="common">Velvet bean</name>
    <name type="synonym">Dolichos pruriens</name>
    <dbReference type="NCBI Taxonomy" id="157652"/>
    <lineage>
        <taxon>Eukaryota</taxon>
        <taxon>Viridiplantae</taxon>
        <taxon>Streptophyta</taxon>
        <taxon>Embryophyta</taxon>
        <taxon>Tracheophyta</taxon>
        <taxon>Spermatophyta</taxon>
        <taxon>Magnoliopsida</taxon>
        <taxon>eudicotyledons</taxon>
        <taxon>Gunneridae</taxon>
        <taxon>Pentapetalae</taxon>
        <taxon>rosids</taxon>
        <taxon>fabids</taxon>
        <taxon>Fabales</taxon>
        <taxon>Fabaceae</taxon>
        <taxon>Papilionoideae</taxon>
        <taxon>50 kb inversion clade</taxon>
        <taxon>NPAAA clade</taxon>
        <taxon>indigoferoid/millettioid clade</taxon>
        <taxon>Phaseoleae</taxon>
        <taxon>Mucuna</taxon>
    </lineage>
</organism>